<dbReference type="AlphaFoldDB" id="A7BJB0"/>
<dbReference type="Gene3D" id="3.40.50.300">
    <property type="entry name" value="P-loop containing nucleotide triphosphate hydrolases"/>
    <property type="match status" value="1"/>
</dbReference>
<organism evidence="1">
    <name type="scientific">Bacillus subtilis subsp. natto</name>
    <dbReference type="NCBI Taxonomy" id="86029"/>
    <lineage>
        <taxon>Bacteria</taxon>
        <taxon>Bacillati</taxon>
        <taxon>Bacillota</taxon>
        <taxon>Bacilli</taxon>
        <taxon>Bacillales</taxon>
        <taxon>Bacillaceae</taxon>
        <taxon>Bacillus</taxon>
    </lineage>
</organism>
<name>A7BJB0_BACNA</name>
<sequence length="630" mass="73527">MEQTQFDTSKFMSEIIQKNIETILKGIFKFGKDTAADIQVKTLYAYKTYLTRAAKKYGEVKTLIHRTNPINLYEFYVYTNLKCDKDIISAKDINDLMRYNTCNMVLGSGGTGKSTLFKHLFLSSLMHTDKIPVFVPLRNVNGTDHSLIDCIYEELVTLGFTLEKDYFMQSLDKGVYIFLFDGFDEVEDSRQTKMIREIDKLTCKYNENYYLVSSRQSDSVSMGWDGFSELTMLPLTKEKSIELIEKLPYDNEIKDGFLKKLKETLYNDHESFCNNPLLLTLMLMTFDEFADIPQKIHVFFGQAFDVLNLKHDAIKPYKRPKKTDSDNLGSDGFTKILETISALSYLENKVSFNSSELNDYIVKAKKIERLDFNTEDYKSDLIQAVCILVLDGLKYIYLHRSFQEYFTAKFINRQSEDRQKKILMKILSSGRVTRSEQVLNILFDQNRAMVEKLLIIPLLKEFCEEITGLNVEEIFEYYIEKNYEKVRFEIRVYSDGHFAIIPRLYVGSHKGSIVSLLFFVNSVYFRYELPANAVSKIIFDSIEKLESFLSLFDIRDKKLLEQVRNKKSVAFSIEPVRLISAMRSDSYLKRDIIKCFSNITLLLKNTLNIFKQIEKEHQEIEIIADDLFDF</sequence>
<evidence type="ECO:0000313" key="1">
    <source>
        <dbReference type="EMBL" id="BAF74762.1"/>
    </source>
</evidence>
<evidence type="ECO:0008006" key="2">
    <source>
        <dbReference type="Google" id="ProtNLM"/>
    </source>
</evidence>
<dbReference type="EMBL" id="AB304460">
    <property type="protein sequence ID" value="BAF74762.1"/>
    <property type="molecule type" value="Genomic_DNA"/>
</dbReference>
<accession>A7BJB0</accession>
<dbReference type="PANTHER" id="PTHR46844">
    <property type="entry name" value="SLR5058 PROTEIN"/>
    <property type="match status" value="1"/>
</dbReference>
<proteinExistence type="predicted"/>
<reference evidence="1" key="1">
    <citation type="journal article" date="2007" name="Biosci. Biotechnol. Biochem.">
        <title>Determination and characterization of IS4Bsu1-insertion loci and identification of a new insertion sequence element of the IS256 family in a natto starter.</title>
        <authorList>
            <person name="Kimura K."/>
            <person name="Itoh Y."/>
        </authorList>
    </citation>
    <scope>NUCLEOTIDE SEQUENCE</scope>
    <source>
        <strain evidence="1">Miyagino</strain>
    </source>
</reference>
<dbReference type="RefSeq" id="WP_014478928.1">
    <property type="nucleotide sequence ID" value="NZ_AP025224.1"/>
</dbReference>
<protein>
    <recommendedName>
        <fullName evidence="2">NACHT domain-containing protein</fullName>
    </recommendedName>
</protein>
<dbReference type="SUPFAM" id="SSF52540">
    <property type="entry name" value="P-loop containing nucleoside triphosphate hydrolases"/>
    <property type="match status" value="1"/>
</dbReference>
<dbReference type="InterPro" id="IPR027417">
    <property type="entry name" value="P-loop_NTPase"/>
</dbReference>
<dbReference type="PANTHER" id="PTHR46844:SF1">
    <property type="entry name" value="SLR5058 PROTEIN"/>
    <property type="match status" value="1"/>
</dbReference>